<keyword evidence="2 6" id="KW-0812">Transmembrane</keyword>
<protein>
    <recommendedName>
        <fullName evidence="7">GOST seven transmembrane domain-containing protein</fullName>
    </recommendedName>
</protein>
<gene>
    <name evidence="8" type="ORF">ZIOFF_015313</name>
</gene>
<evidence type="ECO:0000313" key="8">
    <source>
        <dbReference type="EMBL" id="KAG6525357.1"/>
    </source>
</evidence>
<feature type="domain" description="GOST seven transmembrane" evidence="7">
    <location>
        <begin position="281"/>
        <end position="370"/>
    </location>
</feature>
<keyword evidence="3" id="KW-0732">Signal</keyword>
<name>A0A8J5HIL1_ZINOF</name>
<evidence type="ECO:0000313" key="9">
    <source>
        <dbReference type="Proteomes" id="UP000734854"/>
    </source>
</evidence>
<keyword evidence="4 6" id="KW-1133">Transmembrane helix</keyword>
<evidence type="ECO:0000256" key="5">
    <source>
        <dbReference type="ARBA" id="ARBA00023136"/>
    </source>
</evidence>
<dbReference type="GO" id="GO:0005794">
    <property type="term" value="C:Golgi apparatus"/>
    <property type="evidence" value="ECO:0007669"/>
    <property type="project" value="TreeGrafter"/>
</dbReference>
<dbReference type="AlphaFoldDB" id="A0A8J5HIL1"/>
<evidence type="ECO:0000256" key="2">
    <source>
        <dbReference type="ARBA" id="ARBA00022692"/>
    </source>
</evidence>
<feature type="transmembrane region" description="Helical" evidence="6">
    <location>
        <begin position="339"/>
        <end position="362"/>
    </location>
</feature>
<evidence type="ECO:0000259" key="7">
    <source>
        <dbReference type="Pfam" id="PF06814"/>
    </source>
</evidence>
<dbReference type="InterPro" id="IPR053937">
    <property type="entry name" value="GOST_TM"/>
</dbReference>
<feature type="transmembrane region" description="Helical" evidence="6">
    <location>
        <begin position="240"/>
        <end position="257"/>
    </location>
</feature>
<comment type="subcellular location">
    <subcellularLocation>
        <location evidence="1">Membrane</location>
        <topology evidence="1">Multi-pass membrane protein</topology>
    </subcellularLocation>
</comment>
<evidence type="ECO:0000256" key="3">
    <source>
        <dbReference type="ARBA" id="ARBA00022729"/>
    </source>
</evidence>
<evidence type="ECO:0000256" key="4">
    <source>
        <dbReference type="ARBA" id="ARBA00022989"/>
    </source>
</evidence>
<dbReference type="PANTHER" id="PTHR21229">
    <property type="entry name" value="LUNG SEVEN TRANSMEMBRANE RECEPTOR"/>
    <property type="match status" value="1"/>
</dbReference>
<dbReference type="Proteomes" id="UP000734854">
    <property type="component" value="Unassembled WGS sequence"/>
</dbReference>
<dbReference type="PANTHER" id="PTHR21229:SF15">
    <property type="entry name" value="LUNG SEVEN TRANSMEMBRANE RECEPTOR FAMILY PROTEIN"/>
    <property type="match status" value="1"/>
</dbReference>
<dbReference type="InterPro" id="IPR009637">
    <property type="entry name" value="GPR107/GPR108-like"/>
</dbReference>
<dbReference type="InterPro" id="IPR011990">
    <property type="entry name" value="TPR-like_helical_dom_sf"/>
</dbReference>
<accession>A0A8J5HIL1</accession>
<keyword evidence="9" id="KW-1185">Reference proteome</keyword>
<dbReference type="EMBL" id="JACMSC010000004">
    <property type="protein sequence ID" value="KAG6525357.1"/>
    <property type="molecule type" value="Genomic_DNA"/>
</dbReference>
<reference evidence="8 9" key="1">
    <citation type="submission" date="2020-08" db="EMBL/GenBank/DDBJ databases">
        <title>Plant Genome Project.</title>
        <authorList>
            <person name="Zhang R.-G."/>
        </authorList>
    </citation>
    <scope>NUCLEOTIDE SEQUENCE [LARGE SCALE GENOMIC DNA]</scope>
    <source>
        <tissue evidence="8">Rhizome</tissue>
    </source>
</reference>
<evidence type="ECO:0000256" key="6">
    <source>
        <dbReference type="SAM" id="Phobius"/>
    </source>
</evidence>
<dbReference type="Pfam" id="PF06814">
    <property type="entry name" value="GOST_TM"/>
    <property type="match status" value="1"/>
</dbReference>
<comment type="caution">
    <text evidence="8">The sequence shown here is derived from an EMBL/GenBank/DDBJ whole genome shotgun (WGS) entry which is preliminary data.</text>
</comment>
<dbReference type="GO" id="GO:0016020">
    <property type="term" value="C:membrane"/>
    <property type="evidence" value="ECO:0007669"/>
    <property type="project" value="UniProtKB-SubCell"/>
</dbReference>
<dbReference type="Gene3D" id="1.25.40.10">
    <property type="entry name" value="Tetratricopeptide repeat domain"/>
    <property type="match status" value="1"/>
</dbReference>
<organism evidence="8 9">
    <name type="scientific">Zingiber officinale</name>
    <name type="common">Ginger</name>
    <name type="synonym">Amomum zingiber</name>
    <dbReference type="NCBI Taxonomy" id="94328"/>
    <lineage>
        <taxon>Eukaryota</taxon>
        <taxon>Viridiplantae</taxon>
        <taxon>Streptophyta</taxon>
        <taxon>Embryophyta</taxon>
        <taxon>Tracheophyta</taxon>
        <taxon>Spermatophyta</taxon>
        <taxon>Magnoliopsida</taxon>
        <taxon>Liliopsida</taxon>
        <taxon>Zingiberales</taxon>
        <taxon>Zingiberaceae</taxon>
        <taxon>Zingiber</taxon>
    </lineage>
</organism>
<sequence length="377" mass="41819">MFQACALRVSIQLKLAPIRSLYSAFSGKALTISNGVTQSNTRDACQLLDEMPLPDSKTCNKRIRCYTSDHEHYASLSMFKRMLSAQLMPDSFALAATIKSAEGETVFLDMGLTEAIHGFAMKTGYVVFAVVQKAMIDIFENIIFRISMEAAAKAKTNGTTLSVKAIVFEVEDREKIGGSAYGGTIIYHHSDINPDRPQVLSASFKVDDLESKLPSKTLHIMKTRMYNLYLPGSMEPLIKLYEFMSLAFLILAVYWFSQYARSWTEVMPLQNCTTLVINLETVSRLLKLIVSMEYGVVWPPLGSLTSKVALLGETCFLSSEILGLVENVGTISDVSGKPILILALPVAILDAMLIIWIFISMLKTLKKLQRNSFVSSS</sequence>
<evidence type="ECO:0000256" key="1">
    <source>
        <dbReference type="ARBA" id="ARBA00004141"/>
    </source>
</evidence>
<proteinExistence type="predicted"/>
<keyword evidence="5 6" id="KW-0472">Membrane</keyword>